<dbReference type="RefSeq" id="WP_102941338.1">
    <property type="nucleotide sequence ID" value="NZ_JAPWHJ010000008.1"/>
</dbReference>
<comment type="caution">
    <text evidence="1">The sequence shown here is derived from an EMBL/GenBank/DDBJ whole genome shotgun (WGS) entry which is preliminary data.</text>
</comment>
<dbReference type="Proteomes" id="UP000236449">
    <property type="component" value="Unassembled WGS sequence"/>
</dbReference>
<dbReference type="OrthoDB" id="6419848at2"/>
<evidence type="ECO:0000313" key="2">
    <source>
        <dbReference type="Proteomes" id="UP000236449"/>
    </source>
</evidence>
<protein>
    <submittedName>
        <fullName evidence="1">Uncharacterized protein</fullName>
    </submittedName>
</protein>
<proteinExistence type="predicted"/>
<organism evidence="1 2">
    <name type="scientific">Vibrio diazotrophicus</name>
    <dbReference type="NCBI Taxonomy" id="685"/>
    <lineage>
        <taxon>Bacteria</taxon>
        <taxon>Pseudomonadati</taxon>
        <taxon>Pseudomonadota</taxon>
        <taxon>Gammaproteobacteria</taxon>
        <taxon>Vibrionales</taxon>
        <taxon>Vibrionaceae</taxon>
        <taxon>Vibrio</taxon>
    </lineage>
</organism>
<reference evidence="1 2" key="1">
    <citation type="submission" date="2018-01" db="EMBL/GenBank/DDBJ databases">
        <title>Draft genome sequences of six Vibrio diazotrophicus strains isolated from deep-sea sediments of the Baltic Sea.</title>
        <authorList>
            <person name="Castillo D."/>
            <person name="Vandieken V."/>
            <person name="Chiang O."/>
            <person name="Middelboe M."/>
        </authorList>
    </citation>
    <scope>NUCLEOTIDE SEQUENCE [LARGE SCALE GENOMIC DNA]</scope>
    <source>
        <strain evidence="1 2">60.27F</strain>
    </source>
</reference>
<name>A0A2J8G7X0_VIBDI</name>
<dbReference type="EMBL" id="POSK01000022">
    <property type="protein sequence ID" value="PNI01373.1"/>
    <property type="molecule type" value="Genomic_DNA"/>
</dbReference>
<sequence length="122" mass="13721">MSNSIKPYSQNRNHSSVKKYIRFEYELLAAIENHRSGAGSFSAWVKSACREKLDLKNSVDLEPNEKLVADTEINQSDRALVIHMHAKGLFNQQIADVLNEKGIKPLNGAKLWTRAGVSKLLK</sequence>
<accession>A0A2J8G7X0</accession>
<evidence type="ECO:0000313" key="1">
    <source>
        <dbReference type="EMBL" id="PNI01373.1"/>
    </source>
</evidence>
<dbReference type="Pfam" id="PF13132">
    <property type="entry name" value="DUF3950"/>
    <property type="match status" value="1"/>
</dbReference>
<gene>
    <name evidence="1" type="ORF">C1N32_20555</name>
</gene>
<dbReference type="InterPro" id="IPR025030">
    <property type="entry name" value="DUF3950"/>
</dbReference>
<dbReference type="AlphaFoldDB" id="A0A2J8G7X0"/>